<organism evidence="1 2">
    <name type="scientific">Caerostris extrusa</name>
    <name type="common">Bark spider</name>
    <name type="synonym">Caerostris bankana</name>
    <dbReference type="NCBI Taxonomy" id="172846"/>
    <lineage>
        <taxon>Eukaryota</taxon>
        <taxon>Metazoa</taxon>
        <taxon>Ecdysozoa</taxon>
        <taxon>Arthropoda</taxon>
        <taxon>Chelicerata</taxon>
        <taxon>Arachnida</taxon>
        <taxon>Araneae</taxon>
        <taxon>Araneomorphae</taxon>
        <taxon>Entelegynae</taxon>
        <taxon>Araneoidea</taxon>
        <taxon>Araneidae</taxon>
        <taxon>Caerostris</taxon>
    </lineage>
</organism>
<protein>
    <submittedName>
        <fullName evidence="1">Uncharacterized protein</fullName>
    </submittedName>
</protein>
<evidence type="ECO:0000313" key="1">
    <source>
        <dbReference type="EMBL" id="GIY63893.1"/>
    </source>
</evidence>
<dbReference type="Proteomes" id="UP001054945">
    <property type="component" value="Unassembled WGS sequence"/>
</dbReference>
<accession>A0AAV4V1K8</accession>
<proteinExistence type="predicted"/>
<comment type="caution">
    <text evidence="1">The sequence shown here is derived from an EMBL/GenBank/DDBJ whole genome shotgun (WGS) entry which is preliminary data.</text>
</comment>
<dbReference type="AlphaFoldDB" id="A0AAV4V1K8"/>
<evidence type="ECO:0000313" key="2">
    <source>
        <dbReference type="Proteomes" id="UP001054945"/>
    </source>
</evidence>
<dbReference type="EMBL" id="BPLR01013798">
    <property type="protein sequence ID" value="GIY63893.1"/>
    <property type="molecule type" value="Genomic_DNA"/>
</dbReference>
<name>A0AAV4V1K8_CAEEX</name>
<gene>
    <name evidence="1" type="ORF">CEXT_437091</name>
</gene>
<sequence>MAECFWCHVRDLIAPYIPRSFNITAHLPQAPHLSSSPASLLCKYGKSELFFIEFRSRADTMAMMNSFFCGFGSLRTGSFASGVYTLWFEVSTPILFLHDTHFTLKPLTLSSPTMT</sequence>
<keyword evidence="2" id="KW-1185">Reference proteome</keyword>
<reference evidence="1 2" key="1">
    <citation type="submission" date="2021-06" db="EMBL/GenBank/DDBJ databases">
        <title>Caerostris extrusa draft genome.</title>
        <authorList>
            <person name="Kono N."/>
            <person name="Arakawa K."/>
        </authorList>
    </citation>
    <scope>NUCLEOTIDE SEQUENCE [LARGE SCALE GENOMIC DNA]</scope>
</reference>